<protein>
    <submittedName>
        <fullName evidence="8">Transporter substrate-binding domain-containing protein</fullName>
    </submittedName>
</protein>
<comment type="similarity">
    <text evidence="1 4">Belongs to the bacterial solute-binding protein 3 family.</text>
</comment>
<organism evidence="8 9">
    <name type="scientific">Iodobacter ciconiae</name>
    <dbReference type="NCBI Taxonomy" id="2496266"/>
    <lineage>
        <taxon>Bacteria</taxon>
        <taxon>Pseudomonadati</taxon>
        <taxon>Pseudomonadota</taxon>
        <taxon>Betaproteobacteria</taxon>
        <taxon>Neisseriales</taxon>
        <taxon>Chitinibacteraceae</taxon>
        <taxon>Iodobacter</taxon>
    </lineage>
</organism>
<dbReference type="Gene3D" id="3.40.190.10">
    <property type="entry name" value="Periplasmic binding protein-like II"/>
    <property type="match status" value="2"/>
</dbReference>
<dbReference type="GO" id="GO:0015276">
    <property type="term" value="F:ligand-gated monoatomic ion channel activity"/>
    <property type="evidence" value="ECO:0007669"/>
    <property type="project" value="InterPro"/>
</dbReference>
<feature type="domain" description="Solute-binding protein family 3/N-terminal" evidence="6">
    <location>
        <begin position="30"/>
        <end position="250"/>
    </location>
</feature>
<proteinExistence type="inferred from homology"/>
<dbReference type="InterPro" id="IPR001320">
    <property type="entry name" value="Iontro_rcpt_C"/>
</dbReference>
<reference evidence="8 9" key="1">
    <citation type="submission" date="2018-12" db="EMBL/GenBank/DDBJ databases">
        <title>Complete genome sequence of Iodobacter sp. H11R3.</title>
        <authorList>
            <person name="Bae J.-W."/>
        </authorList>
    </citation>
    <scope>NUCLEOTIDE SEQUENCE [LARGE SCALE GENOMIC DNA]</scope>
    <source>
        <strain evidence="8 9">H11R3</strain>
    </source>
</reference>
<dbReference type="PANTHER" id="PTHR30085:SF6">
    <property type="entry name" value="ABC TRANSPORTER GLUTAMINE-BINDING PROTEIN GLNH"/>
    <property type="match status" value="1"/>
</dbReference>
<evidence type="ECO:0000256" key="3">
    <source>
        <dbReference type="ARBA" id="ARBA00022729"/>
    </source>
</evidence>
<name>A0A3S8ZR22_9NEIS</name>
<dbReference type="GO" id="GO:0005576">
    <property type="term" value="C:extracellular region"/>
    <property type="evidence" value="ECO:0007669"/>
    <property type="project" value="TreeGrafter"/>
</dbReference>
<gene>
    <name evidence="8" type="ORF">EJO50_05185</name>
</gene>
<dbReference type="AlphaFoldDB" id="A0A3S8ZR22"/>
<evidence type="ECO:0000313" key="8">
    <source>
        <dbReference type="EMBL" id="AZN35928.1"/>
    </source>
</evidence>
<evidence type="ECO:0000256" key="4">
    <source>
        <dbReference type="RuleBase" id="RU003744"/>
    </source>
</evidence>
<dbReference type="GO" id="GO:0006865">
    <property type="term" value="P:amino acid transport"/>
    <property type="evidence" value="ECO:0007669"/>
    <property type="project" value="TreeGrafter"/>
</dbReference>
<keyword evidence="9" id="KW-1185">Reference proteome</keyword>
<dbReference type="PANTHER" id="PTHR30085">
    <property type="entry name" value="AMINO ACID ABC TRANSPORTER PERMEASE"/>
    <property type="match status" value="1"/>
</dbReference>
<dbReference type="OrthoDB" id="5363083at2"/>
<evidence type="ECO:0000313" key="9">
    <source>
        <dbReference type="Proteomes" id="UP000282438"/>
    </source>
</evidence>
<dbReference type="EMBL" id="CP034433">
    <property type="protein sequence ID" value="AZN35928.1"/>
    <property type="molecule type" value="Genomic_DNA"/>
</dbReference>
<dbReference type="InterPro" id="IPR018313">
    <property type="entry name" value="SBP_3_CS"/>
</dbReference>
<dbReference type="Proteomes" id="UP000282438">
    <property type="component" value="Chromosome"/>
</dbReference>
<keyword evidence="3 5" id="KW-0732">Signal</keyword>
<accession>A0A3S8ZR22</accession>
<dbReference type="SMART" id="SM00079">
    <property type="entry name" value="PBPe"/>
    <property type="match status" value="1"/>
</dbReference>
<evidence type="ECO:0000256" key="2">
    <source>
        <dbReference type="ARBA" id="ARBA00022448"/>
    </source>
</evidence>
<sequence length="263" mass="28926">MLRMFIASLLSAISLMAHADLIDTIKEREYLVVGTLPDHPPFAKRNNNNTVSGYDIDFASIIANKLGVKLKIQDLDPADRIGAVKSGKVDILVATFTKTLEREREVSCSLGYFVSAQKVLTRKGQFQTAESLANARIGVSKGGTGENTSRKLYPKASIITFADIPEASQALAQSRIDVFMADEAALVGRLNAMPNKSLYEISNYAITTESFAIATKLGEKRLMNLINESLIESEQNGEATKIFNRWFGPQTSTPFPRTFRIQG</sequence>
<dbReference type="KEGG" id="iod:EJO50_05185"/>
<evidence type="ECO:0000259" key="6">
    <source>
        <dbReference type="SMART" id="SM00062"/>
    </source>
</evidence>
<dbReference type="PROSITE" id="PS01039">
    <property type="entry name" value="SBP_BACTERIAL_3"/>
    <property type="match status" value="1"/>
</dbReference>
<dbReference type="RefSeq" id="WP_125972123.1">
    <property type="nucleotide sequence ID" value="NZ_CP034433.1"/>
</dbReference>
<evidence type="ECO:0000256" key="1">
    <source>
        <dbReference type="ARBA" id="ARBA00010333"/>
    </source>
</evidence>
<dbReference type="InterPro" id="IPR051455">
    <property type="entry name" value="Bact_solute-bind_prot3"/>
</dbReference>
<dbReference type="Pfam" id="PF00497">
    <property type="entry name" value="SBP_bac_3"/>
    <property type="match status" value="1"/>
</dbReference>
<dbReference type="SMART" id="SM00062">
    <property type="entry name" value="PBPb"/>
    <property type="match status" value="1"/>
</dbReference>
<dbReference type="SUPFAM" id="SSF53850">
    <property type="entry name" value="Periplasmic binding protein-like II"/>
    <property type="match status" value="1"/>
</dbReference>
<feature type="signal peptide" evidence="5">
    <location>
        <begin position="1"/>
        <end position="19"/>
    </location>
</feature>
<feature type="domain" description="Ionotropic glutamate receptor C-terminal" evidence="7">
    <location>
        <begin position="30"/>
        <end position="249"/>
    </location>
</feature>
<feature type="chain" id="PRO_5019048868" evidence="5">
    <location>
        <begin position="20"/>
        <end position="263"/>
    </location>
</feature>
<dbReference type="InterPro" id="IPR001638">
    <property type="entry name" value="Solute-binding_3/MltF_N"/>
</dbReference>
<evidence type="ECO:0000256" key="5">
    <source>
        <dbReference type="SAM" id="SignalP"/>
    </source>
</evidence>
<dbReference type="GO" id="GO:0016020">
    <property type="term" value="C:membrane"/>
    <property type="evidence" value="ECO:0007669"/>
    <property type="project" value="InterPro"/>
</dbReference>
<evidence type="ECO:0000259" key="7">
    <source>
        <dbReference type="SMART" id="SM00079"/>
    </source>
</evidence>
<keyword evidence="2" id="KW-0813">Transport</keyword>
<dbReference type="GO" id="GO:0030288">
    <property type="term" value="C:outer membrane-bounded periplasmic space"/>
    <property type="evidence" value="ECO:0007669"/>
    <property type="project" value="TreeGrafter"/>
</dbReference>